<dbReference type="PROSITE" id="PS51257">
    <property type="entry name" value="PROKAR_LIPOPROTEIN"/>
    <property type="match status" value="1"/>
</dbReference>
<name>A0A0S7E9Z9_9FLAO</name>
<dbReference type="KEGG" id="mod:AS202_06895"/>
<feature type="signal peptide" evidence="2">
    <location>
        <begin position="1"/>
        <end position="23"/>
    </location>
</feature>
<dbReference type="InterPro" id="IPR027829">
    <property type="entry name" value="DUF4625"/>
</dbReference>
<dbReference type="Pfam" id="PF15418">
    <property type="entry name" value="DUF4625"/>
    <property type="match status" value="1"/>
</dbReference>
<dbReference type="GeneID" id="66974517"/>
<dbReference type="Proteomes" id="UP000069030">
    <property type="component" value="Chromosome"/>
</dbReference>
<evidence type="ECO:0000313" key="4">
    <source>
        <dbReference type="Proteomes" id="UP000069030"/>
    </source>
</evidence>
<dbReference type="EMBL" id="CP013690">
    <property type="protein sequence ID" value="ALU25886.1"/>
    <property type="molecule type" value="Genomic_DNA"/>
</dbReference>
<feature type="chain" id="PRO_5043534131" evidence="2">
    <location>
        <begin position="24"/>
        <end position="178"/>
    </location>
</feature>
<dbReference type="eggNOG" id="COG1470">
    <property type="taxonomic scope" value="Bacteria"/>
</dbReference>
<evidence type="ECO:0000313" key="3">
    <source>
        <dbReference type="EMBL" id="ALU25886.1"/>
    </source>
</evidence>
<proteinExistence type="predicted"/>
<accession>A0A0S7E9Z9</accession>
<evidence type="ECO:0000256" key="1">
    <source>
        <dbReference type="SAM" id="MobiDB-lite"/>
    </source>
</evidence>
<sequence length="178" mass="20277">MKQLKYIASVTLLSSILFTSCLKSDSDVDTQKPVIVLNAPEEGAKLEAGETIHFDMDVSDNIALGSYDIDIHSAEGHTHTHSVSVRHADHDHDHDHDDEENAHRKSFKYKNSWDDIYGQRNAHIHHHEILIDKEAKRGEYHFVVKVLDKAGNQAMEFRTVNIVNPGEGDHDHDHEHKH</sequence>
<evidence type="ECO:0000256" key="2">
    <source>
        <dbReference type="SAM" id="SignalP"/>
    </source>
</evidence>
<protein>
    <submittedName>
        <fullName evidence="3">Uncharacterized protein</fullName>
    </submittedName>
</protein>
<feature type="compositionally biased region" description="Basic and acidic residues" evidence="1">
    <location>
        <begin position="86"/>
        <end position="95"/>
    </location>
</feature>
<gene>
    <name evidence="3" type="ORF">AS202_06895</name>
</gene>
<dbReference type="AlphaFoldDB" id="A0A0S7E9Z9"/>
<feature type="region of interest" description="Disordered" evidence="1">
    <location>
        <begin position="78"/>
        <end position="103"/>
    </location>
</feature>
<organism evidence="3 4">
    <name type="scientific">Myroides odoratimimus</name>
    <dbReference type="NCBI Taxonomy" id="76832"/>
    <lineage>
        <taxon>Bacteria</taxon>
        <taxon>Pseudomonadati</taxon>
        <taxon>Bacteroidota</taxon>
        <taxon>Flavobacteriia</taxon>
        <taxon>Flavobacteriales</taxon>
        <taxon>Flavobacteriaceae</taxon>
        <taxon>Myroides</taxon>
    </lineage>
</organism>
<dbReference type="RefSeq" id="WP_006257627.1">
    <property type="nucleotide sequence ID" value="NZ_BCMQ01000001.1"/>
</dbReference>
<keyword evidence="2" id="KW-0732">Signal</keyword>
<reference evidence="3 4" key="1">
    <citation type="journal article" date="2016" name="J. Zhejiang Univ. Sci. B">
        <title>Antibiotic resistance mechanisms of Myroides sp.</title>
        <authorList>
            <person name="Hu S."/>
            <person name="Yuan S."/>
            <person name="Qu H."/>
            <person name="Jiang T."/>
            <person name="Zhou Y."/>
            <person name="Wang M."/>
            <person name="Ming D."/>
        </authorList>
    </citation>
    <scope>NUCLEOTIDE SEQUENCE [LARGE SCALE GENOMIC DNA]</scope>
    <source>
        <strain evidence="3 4">PR63039</strain>
    </source>
</reference>